<protein>
    <submittedName>
        <fullName evidence="4">Gfo/Idh/MocA family protein</fullName>
    </submittedName>
</protein>
<sequence>MPQVALVGGAHIHTPNFVKKLAETEHIVTRYVWDPDRRIAEARQDVTGGDVVGDVDTIWADKSVDAVVICSQTDLHEELVLAAARAGKHMFVEKPLGMDGTDAWQMAKAINDADVIFQTGYFMRGNPQIQYLRQLLQEGTLGRITRYRLSNCHSGSLRGLFDTDWRWMADPDRAGCGAFGDLGTHALDLLLWLTEDDAVESCTGHVDVAAARYGNQCDEFGEGMLRFRSGAIATLAGGWVDVANPNSLEISGTEGHARITHGELFLTTSNLPDADGKSPWTTDLPDAWPHAFDLFLQAINGDDNVPLVRADEAALRSSIMTAIYQAAEQQTWVTPKVG</sequence>
<keyword evidence="5" id="KW-1185">Reference proteome</keyword>
<evidence type="ECO:0000313" key="5">
    <source>
        <dbReference type="Proteomes" id="UP001575105"/>
    </source>
</evidence>
<evidence type="ECO:0000313" key="4">
    <source>
        <dbReference type="EMBL" id="MFA9477705.1"/>
    </source>
</evidence>
<evidence type="ECO:0000259" key="2">
    <source>
        <dbReference type="Pfam" id="PF01408"/>
    </source>
</evidence>
<comment type="caution">
    <text evidence="4">The sequence shown here is derived from an EMBL/GenBank/DDBJ whole genome shotgun (WGS) entry which is preliminary data.</text>
</comment>
<dbReference type="EMBL" id="JBGUBD010000003">
    <property type="protein sequence ID" value="MFA9477705.1"/>
    <property type="molecule type" value="Genomic_DNA"/>
</dbReference>
<dbReference type="InterPro" id="IPR050463">
    <property type="entry name" value="Gfo/Idh/MocA_oxidrdct_glycsds"/>
</dbReference>
<dbReference type="Gene3D" id="3.30.360.10">
    <property type="entry name" value="Dihydrodipicolinate Reductase, domain 2"/>
    <property type="match status" value="1"/>
</dbReference>
<dbReference type="PANTHER" id="PTHR43818">
    <property type="entry name" value="BCDNA.GH03377"/>
    <property type="match status" value="1"/>
</dbReference>
<dbReference type="Pfam" id="PF01408">
    <property type="entry name" value="GFO_IDH_MocA"/>
    <property type="match status" value="1"/>
</dbReference>
<dbReference type="SUPFAM" id="SSF55347">
    <property type="entry name" value="Glyceraldehyde-3-phosphate dehydrogenase-like, C-terminal domain"/>
    <property type="match status" value="1"/>
</dbReference>
<dbReference type="RefSeq" id="WP_425344632.1">
    <property type="nucleotide sequence ID" value="NZ_JBGUBD010000003.1"/>
</dbReference>
<proteinExistence type="predicted"/>
<dbReference type="SUPFAM" id="SSF51735">
    <property type="entry name" value="NAD(P)-binding Rossmann-fold domains"/>
    <property type="match status" value="1"/>
</dbReference>
<organism evidence="4 5">
    <name type="scientific">Natronomicrosphaera hydrolytica</name>
    <dbReference type="NCBI Taxonomy" id="3242702"/>
    <lineage>
        <taxon>Bacteria</taxon>
        <taxon>Pseudomonadati</taxon>
        <taxon>Planctomycetota</taxon>
        <taxon>Phycisphaerae</taxon>
        <taxon>Phycisphaerales</taxon>
        <taxon>Phycisphaeraceae</taxon>
        <taxon>Natronomicrosphaera</taxon>
    </lineage>
</organism>
<dbReference type="InterPro" id="IPR055170">
    <property type="entry name" value="GFO_IDH_MocA-like_dom"/>
</dbReference>
<gene>
    <name evidence="4" type="ORF">ACERK3_05285</name>
</gene>
<evidence type="ECO:0000259" key="3">
    <source>
        <dbReference type="Pfam" id="PF22725"/>
    </source>
</evidence>
<dbReference type="Gene3D" id="3.40.50.720">
    <property type="entry name" value="NAD(P)-binding Rossmann-like Domain"/>
    <property type="match status" value="1"/>
</dbReference>
<dbReference type="InterPro" id="IPR000683">
    <property type="entry name" value="Gfo/Idh/MocA-like_OxRdtase_N"/>
</dbReference>
<keyword evidence="1" id="KW-0560">Oxidoreductase</keyword>
<reference evidence="4 5" key="1">
    <citation type="submission" date="2024-08" db="EMBL/GenBank/DDBJ databases">
        <title>Whole-genome sequencing of halo(alkali)philic microorganisms from hypersaline lakes.</title>
        <authorList>
            <person name="Sorokin D.Y."/>
            <person name="Merkel A.Y."/>
            <person name="Messina E."/>
            <person name="Yakimov M."/>
        </authorList>
    </citation>
    <scope>NUCLEOTIDE SEQUENCE [LARGE SCALE GENOMIC DNA]</scope>
    <source>
        <strain evidence="4 5">AB-hyl4</strain>
    </source>
</reference>
<name>A0ABV4U284_9BACT</name>
<dbReference type="PANTHER" id="PTHR43818:SF11">
    <property type="entry name" value="BCDNA.GH03377"/>
    <property type="match status" value="1"/>
</dbReference>
<dbReference type="InterPro" id="IPR036291">
    <property type="entry name" value="NAD(P)-bd_dom_sf"/>
</dbReference>
<feature type="domain" description="Gfo/Idh/MocA-like oxidoreductase N-terminal" evidence="2">
    <location>
        <begin position="4"/>
        <end position="121"/>
    </location>
</feature>
<accession>A0ABV4U284</accession>
<evidence type="ECO:0000256" key="1">
    <source>
        <dbReference type="ARBA" id="ARBA00023002"/>
    </source>
</evidence>
<dbReference type="Proteomes" id="UP001575105">
    <property type="component" value="Unassembled WGS sequence"/>
</dbReference>
<dbReference type="Pfam" id="PF22725">
    <property type="entry name" value="GFO_IDH_MocA_C3"/>
    <property type="match status" value="1"/>
</dbReference>
<feature type="domain" description="GFO/IDH/MocA-like oxidoreductase" evidence="3">
    <location>
        <begin position="129"/>
        <end position="257"/>
    </location>
</feature>